<organism evidence="2">
    <name type="scientific">Aspergillus niger</name>
    <dbReference type="NCBI Taxonomy" id="5061"/>
    <lineage>
        <taxon>Eukaryota</taxon>
        <taxon>Fungi</taxon>
        <taxon>Dikarya</taxon>
        <taxon>Ascomycota</taxon>
        <taxon>Pezizomycotina</taxon>
        <taxon>Eurotiomycetes</taxon>
        <taxon>Eurotiomycetidae</taxon>
        <taxon>Eurotiales</taxon>
        <taxon>Aspergillaceae</taxon>
        <taxon>Aspergillus</taxon>
        <taxon>Aspergillus subgen. Circumdati</taxon>
    </lineage>
</organism>
<reference evidence="2" key="2">
    <citation type="submission" date="2025-08" db="UniProtKB">
        <authorList>
            <consortium name="RefSeq"/>
        </authorList>
    </citation>
    <scope>IDENTIFICATION</scope>
</reference>
<dbReference type="VEuPathDB" id="FungiDB:An04g07350"/>
<name>A0AAJ8E1W4_ASPNG</name>
<dbReference type="GeneID" id="84590966"/>
<reference evidence="2" key="1">
    <citation type="submission" date="2025-02" db="EMBL/GenBank/DDBJ databases">
        <authorList>
            <consortium name="NCBI Genome Project"/>
        </authorList>
    </citation>
    <scope>NUCLEOTIDE SEQUENCE</scope>
</reference>
<protein>
    <submittedName>
        <fullName evidence="2">Uncharacterized protein</fullName>
    </submittedName>
</protein>
<dbReference type="RefSeq" id="XP_059603651.1">
    <property type="nucleotide sequence ID" value="XM_059747637.1"/>
</dbReference>
<dbReference type="AlphaFoldDB" id="A0AAJ8E1W4"/>
<dbReference type="KEGG" id="ang:An04g07350"/>
<proteinExistence type="predicted"/>
<evidence type="ECO:0000313" key="2">
    <source>
        <dbReference type="RefSeq" id="XP_059603651.1"/>
    </source>
</evidence>
<sequence>MHSASLFSLLITLCTLLLYSSPAQASPQATTIQSDHNNPLNWIQKTHDRLGNFDAFDDEDSATLYNGTVEFQTAASDLVNRFSTEVPNFRNMNALPVARMVLQYVHDKNAATVNDLASKVTEPHKEAFRNATGDIEDIMPRLSGLWMRRRRRIREIDGSLRERLVG</sequence>
<accession>A0AAJ8E1W4</accession>
<feature type="signal peptide" evidence="1">
    <location>
        <begin position="1"/>
        <end position="25"/>
    </location>
</feature>
<feature type="chain" id="PRO_5044778834" evidence="1">
    <location>
        <begin position="26"/>
        <end position="166"/>
    </location>
</feature>
<gene>
    <name evidence="2" type="ORF">An04g07350</name>
</gene>
<keyword evidence="1" id="KW-0732">Signal</keyword>
<evidence type="ECO:0000256" key="1">
    <source>
        <dbReference type="SAM" id="SignalP"/>
    </source>
</evidence>